<evidence type="ECO:0000313" key="11">
    <source>
        <dbReference type="Proteomes" id="UP000218785"/>
    </source>
</evidence>
<comment type="cofactor">
    <cofactor evidence="1 8">
        <name>Mg(2+)</name>
        <dbReference type="ChEBI" id="CHEBI:18420"/>
    </cofactor>
</comment>
<comment type="similarity">
    <text evidence="7 8">Belongs to the PINc/VapC protein family.</text>
</comment>
<evidence type="ECO:0000256" key="3">
    <source>
        <dbReference type="ARBA" id="ARBA00022722"/>
    </source>
</evidence>
<keyword evidence="5 8" id="KW-0378">Hydrolase</keyword>
<dbReference type="CDD" id="cd18745">
    <property type="entry name" value="PIN_VapC4-5_FitB-like"/>
    <property type="match status" value="1"/>
</dbReference>
<dbReference type="Pfam" id="PF01850">
    <property type="entry name" value="PIN"/>
    <property type="match status" value="1"/>
</dbReference>
<dbReference type="SUPFAM" id="SSF88723">
    <property type="entry name" value="PIN domain-like"/>
    <property type="match status" value="1"/>
</dbReference>
<protein>
    <recommendedName>
        <fullName evidence="8">Ribonuclease VapC</fullName>
        <shortName evidence="8">RNase VapC</shortName>
        <ecNumber evidence="8">3.1.-.-</ecNumber>
    </recommendedName>
    <alternativeName>
        <fullName evidence="8">Toxin VapC</fullName>
    </alternativeName>
</protein>
<organism evidence="10 11">
    <name type="scientific">Tolypothrix tenuis PCC 7101</name>
    <dbReference type="NCBI Taxonomy" id="231146"/>
    <lineage>
        <taxon>Bacteria</taxon>
        <taxon>Bacillati</taxon>
        <taxon>Cyanobacteriota</taxon>
        <taxon>Cyanophyceae</taxon>
        <taxon>Nostocales</taxon>
        <taxon>Tolypothrichaceae</taxon>
        <taxon>Tolypothrix</taxon>
    </lineage>
</organism>
<evidence type="ECO:0000259" key="9">
    <source>
        <dbReference type="Pfam" id="PF01850"/>
    </source>
</evidence>
<dbReference type="InterPro" id="IPR022907">
    <property type="entry name" value="VapC_family"/>
</dbReference>
<evidence type="ECO:0000256" key="6">
    <source>
        <dbReference type="ARBA" id="ARBA00022842"/>
    </source>
</evidence>
<dbReference type="InterPro" id="IPR002716">
    <property type="entry name" value="PIN_dom"/>
</dbReference>
<keyword evidence="2 8" id="KW-1277">Toxin-antitoxin system</keyword>
<keyword evidence="3 8" id="KW-0540">Nuclease</keyword>
<feature type="domain" description="PIN" evidence="9">
    <location>
        <begin position="3"/>
        <end position="124"/>
    </location>
</feature>
<keyword evidence="11" id="KW-1185">Reference proteome</keyword>
<dbReference type="Proteomes" id="UP000218785">
    <property type="component" value="Chromosome"/>
</dbReference>
<dbReference type="HAMAP" id="MF_00265">
    <property type="entry name" value="VapC_Nob1"/>
    <property type="match status" value="1"/>
</dbReference>
<dbReference type="RefSeq" id="WP_096582613.1">
    <property type="nucleotide sequence ID" value="NZ_CAWNJS010000001.1"/>
</dbReference>
<dbReference type="EMBL" id="AP018248">
    <property type="protein sequence ID" value="BAZ02408.1"/>
    <property type="molecule type" value="Genomic_DNA"/>
</dbReference>
<evidence type="ECO:0000256" key="2">
    <source>
        <dbReference type="ARBA" id="ARBA00022649"/>
    </source>
</evidence>
<dbReference type="GO" id="GO:0090729">
    <property type="term" value="F:toxin activity"/>
    <property type="evidence" value="ECO:0007669"/>
    <property type="project" value="UniProtKB-KW"/>
</dbReference>
<reference evidence="10 11" key="1">
    <citation type="submission" date="2017-06" db="EMBL/GenBank/DDBJ databases">
        <title>Genome sequencing of cyanobaciteial culture collection at National Institute for Environmental Studies (NIES).</title>
        <authorList>
            <person name="Hirose Y."/>
            <person name="Shimura Y."/>
            <person name="Fujisawa T."/>
            <person name="Nakamura Y."/>
            <person name="Kawachi M."/>
        </authorList>
    </citation>
    <scope>NUCLEOTIDE SEQUENCE [LARGE SCALE GENOMIC DNA]</scope>
    <source>
        <strain evidence="10 11">NIES-37</strain>
    </source>
</reference>
<dbReference type="GO" id="GO:0004540">
    <property type="term" value="F:RNA nuclease activity"/>
    <property type="evidence" value="ECO:0007669"/>
    <property type="project" value="InterPro"/>
</dbReference>
<keyword evidence="8" id="KW-0800">Toxin</keyword>
<dbReference type="Gene3D" id="3.40.50.1010">
    <property type="entry name" value="5'-nuclease"/>
    <property type="match status" value="1"/>
</dbReference>
<dbReference type="InterPro" id="IPR050556">
    <property type="entry name" value="Type_II_TA_system_RNase"/>
</dbReference>
<proteinExistence type="inferred from homology"/>
<dbReference type="InterPro" id="IPR029060">
    <property type="entry name" value="PIN-like_dom_sf"/>
</dbReference>
<dbReference type="GO" id="GO:0016787">
    <property type="term" value="F:hydrolase activity"/>
    <property type="evidence" value="ECO:0007669"/>
    <property type="project" value="UniProtKB-KW"/>
</dbReference>
<evidence type="ECO:0000256" key="5">
    <source>
        <dbReference type="ARBA" id="ARBA00022801"/>
    </source>
</evidence>
<evidence type="ECO:0000256" key="7">
    <source>
        <dbReference type="ARBA" id="ARBA00038093"/>
    </source>
</evidence>
<dbReference type="GO" id="GO:0000287">
    <property type="term" value="F:magnesium ion binding"/>
    <property type="evidence" value="ECO:0007669"/>
    <property type="project" value="UniProtKB-UniRule"/>
</dbReference>
<keyword evidence="4 8" id="KW-0479">Metal-binding</keyword>
<dbReference type="EC" id="3.1.-.-" evidence="8"/>
<gene>
    <name evidence="10" type="primary">vapC_1</name>
    <name evidence="8" type="synonym">vapC</name>
    <name evidence="10" type="ORF">NIES37_64200</name>
</gene>
<sequence>MTYLLDSNVCIRLINNSSLVVTNRLASLQPEDIVISTITLLELYYGAYRSIQLERNLAILQRFFSQFNIIHLDSAAAVIAGRLRAELAASGTPIGPYDVQIAAIAMANNLILVTHNTREFGRVNGLQIEDWEEES</sequence>
<dbReference type="KEGG" id="ttq:NIES37_64200"/>
<feature type="binding site" evidence="8">
    <location>
        <position position="98"/>
    </location>
    <ligand>
        <name>Mg(2+)</name>
        <dbReference type="ChEBI" id="CHEBI:18420"/>
    </ligand>
</feature>
<evidence type="ECO:0000256" key="4">
    <source>
        <dbReference type="ARBA" id="ARBA00022723"/>
    </source>
</evidence>
<name>A0A1Z4N9I7_9CYAN</name>
<dbReference type="PANTHER" id="PTHR33653:SF1">
    <property type="entry name" value="RIBONUCLEASE VAPC2"/>
    <property type="match status" value="1"/>
</dbReference>
<keyword evidence="6 8" id="KW-0460">Magnesium</keyword>
<dbReference type="PANTHER" id="PTHR33653">
    <property type="entry name" value="RIBONUCLEASE VAPC2"/>
    <property type="match status" value="1"/>
</dbReference>
<feature type="binding site" evidence="8">
    <location>
        <position position="6"/>
    </location>
    <ligand>
        <name>Mg(2+)</name>
        <dbReference type="ChEBI" id="CHEBI:18420"/>
    </ligand>
</feature>
<accession>A0A1Z4N9I7</accession>
<evidence type="ECO:0000256" key="1">
    <source>
        <dbReference type="ARBA" id="ARBA00001946"/>
    </source>
</evidence>
<evidence type="ECO:0000313" key="10">
    <source>
        <dbReference type="EMBL" id="BAZ02408.1"/>
    </source>
</evidence>
<dbReference type="AlphaFoldDB" id="A0A1Z4N9I7"/>
<evidence type="ECO:0000256" key="8">
    <source>
        <dbReference type="HAMAP-Rule" id="MF_00265"/>
    </source>
</evidence>
<comment type="function">
    <text evidence="8">Toxic component of a toxin-antitoxin (TA) system. An RNase.</text>
</comment>